<feature type="domain" description="hAT-like transposase RNase-H fold" evidence="1">
    <location>
        <begin position="1"/>
        <end position="65"/>
    </location>
</feature>
<reference evidence="2 3" key="1">
    <citation type="journal article" date="2019" name="Genome Biol. Evol.">
        <title>Insights into the evolution of the New World diploid cottons (Gossypium, subgenus Houzingenia) based on genome sequencing.</title>
        <authorList>
            <person name="Grover C.E."/>
            <person name="Arick M.A. 2nd"/>
            <person name="Thrash A."/>
            <person name="Conover J.L."/>
            <person name="Sanders W.S."/>
            <person name="Peterson D.G."/>
            <person name="Frelichowski J.E."/>
            <person name="Scheffler J.A."/>
            <person name="Scheffler B.E."/>
            <person name="Wendel J.F."/>
        </authorList>
    </citation>
    <scope>NUCLEOTIDE SEQUENCE [LARGE SCALE GENOMIC DNA]</scope>
    <source>
        <strain evidence="2">0</strain>
        <tissue evidence="2">Leaf</tissue>
    </source>
</reference>
<evidence type="ECO:0000259" key="1">
    <source>
        <dbReference type="Pfam" id="PF14372"/>
    </source>
</evidence>
<feature type="non-terminal residue" evidence="2">
    <location>
        <position position="78"/>
    </location>
</feature>
<sequence>MVMQMPEKFNKYWAEYSLILSCAAILNPCYKLNYVQYCFTTIYNAHASNFVQIILNNIKLLFNEYVKNSKSMSSSLAK</sequence>
<gene>
    <name evidence="2" type="ORF">Gohar_002371</name>
</gene>
<dbReference type="PANTHER" id="PTHR23272:SF189">
    <property type="entry name" value="ZINC FINGER BED DOMAIN-CONTAINING PROTEIN RICESLEEPER 1-LIKE"/>
    <property type="match status" value="1"/>
</dbReference>
<dbReference type="Proteomes" id="UP000593560">
    <property type="component" value="Unassembled WGS sequence"/>
</dbReference>
<evidence type="ECO:0000313" key="2">
    <source>
        <dbReference type="EMBL" id="MBA0810368.1"/>
    </source>
</evidence>
<dbReference type="AlphaFoldDB" id="A0A7J9HL49"/>
<dbReference type="OrthoDB" id="998652at2759"/>
<comment type="caution">
    <text evidence="2">The sequence shown here is derived from an EMBL/GenBank/DDBJ whole genome shotgun (WGS) entry which is preliminary data.</text>
</comment>
<dbReference type="InterPro" id="IPR025525">
    <property type="entry name" value="hAT-like_transposase_RNase-H"/>
</dbReference>
<proteinExistence type="predicted"/>
<keyword evidence="3" id="KW-1185">Reference proteome</keyword>
<dbReference type="EMBL" id="JABFAD010000010">
    <property type="protein sequence ID" value="MBA0810368.1"/>
    <property type="molecule type" value="Genomic_DNA"/>
</dbReference>
<evidence type="ECO:0000313" key="3">
    <source>
        <dbReference type="Proteomes" id="UP000593560"/>
    </source>
</evidence>
<dbReference type="PANTHER" id="PTHR23272">
    <property type="entry name" value="BED FINGER-RELATED"/>
    <property type="match status" value="1"/>
</dbReference>
<organism evidence="2 3">
    <name type="scientific">Gossypium harknessii</name>
    <dbReference type="NCBI Taxonomy" id="34285"/>
    <lineage>
        <taxon>Eukaryota</taxon>
        <taxon>Viridiplantae</taxon>
        <taxon>Streptophyta</taxon>
        <taxon>Embryophyta</taxon>
        <taxon>Tracheophyta</taxon>
        <taxon>Spermatophyta</taxon>
        <taxon>Magnoliopsida</taxon>
        <taxon>eudicotyledons</taxon>
        <taxon>Gunneridae</taxon>
        <taxon>Pentapetalae</taxon>
        <taxon>rosids</taxon>
        <taxon>malvids</taxon>
        <taxon>Malvales</taxon>
        <taxon>Malvaceae</taxon>
        <taxon>Malvoideae</taxon>
        <taxon>Gossypium</taxon>
    </lineage>
</organism>
<dbReference type="Pfam" id="PF14372">
    <property type="entry name" value="hAT-like_RNase-H"/>
    <property type="match status" value="1"/>
</dbReference>
<accession>A0A7J9HL49</accession>
<dbReference type="GO" id="GO:0003677">
    <property type="term" value="F:DNA binding"/>
    <property type="evidence" value="ECO:0007669"/>
    <property type="project" value="InterPro"/>
</dbReference>
<protein>
    <recommendedName>
        <fullName evidence="1">hAT-like transposase RNase-H fold domain-containing protein</fullName>
    </recommendedName>
</protein>
<name>A0A7J9HL49_9ROSI</name>